<organism evidence="1 2">
    <name type="scientific">Clostridium cochlearium</name>
    <dbReference type="NCBI Taxonomy" id="1494"/>
    <lineage>
        <taxon>Bacteria</taxon>
        <taxon>Bacillati</taxon>
        <taxon>Bacillota</taxon>
        <taxon>Clostridia</taxon>
        <taxon>Eubacteriales</taxon>
        <taxon>Clostridiaceae</taxon>
        <taxon>Clostridium</taxon>
    </lineage>
</organism>
<gene>
    <name evidence="1" type="ORF">NCTC13028_00848</name>
</gene>
<proteinExistence type="predicted"/>
<dbReference type="Proteomes" id="UP000250223">
    <property type="component" value="Unassembled WGS sequence"/>
</dbReference>
<dbReference type="EMBL" id="UAWC01000003">
    <property type="protein sequence ID" value="SQB33969.1"/>
    <property type="molecule type" value="Genomic_DNA"/>
</dbReference>
<dbReference type="AlphaFoldDB" id="A0A2X2Y7R2"/>
<protein>
    <submittedName>
        <fullName evidence="1">Uncharacterized protein</fullName>
    </submittedName>
</protein>
<evidence type="ECO:0000313" key="2">
    <source>
        <dbReference type="Proteomes" id="UP000250223"/>
    </source>
</evidence>
<accession>A0A2X2Y7R2</accession>
<sequence length="32" mass="3739">MAKTYVKDGIEYTSSNHRMTYNPEFHPKHGQA</sequence>
<name>A0A2X2Y7R2_CLOCO</name>
<evidence type="ECO:0000313" key="1">
    <source>
        <dbReference type="EMBL" id="SQB33969.1"/>
    </source>
</evidence>
<reference evidence="1 2" key="1">
    <citation type="submission" date="2018-06" db="EMBL/GenBank/DDBJ databases">
        <authorList>
            <consortium name="Pathogen Informatics"/>
            <person name="Doyle S."/>
        </authorList>
    </citation>
    <scope>NUCLEOTIDE SEQUENCE [LARGE SCALE GENOMIC DNA]</scope>
    <source>
        <strain evidence="1 2">NCTC13028</strain>
    </source>
</reference>